<gene>
    <name evidence="2" type="ORF">MJB10_12580</name>
</gene>
<dbReference type="Proteomes" id="UP001304650">
    <property type="component" value="Chromosome"/>
</dbReference>
<keyword evidence="1" id="KW-0472">Membrane</keyword>
<keyword evidence="3" id="KW-1185">Reference proteome</keyword>
<proteinExistence type="predicted"/>
<dbReference type="AlphaFoldDB" id="A0AA96LT79"/>
<keyword evidence="1" id="KW-0812">Transmembrane</keyword>
<dbReference type="InterPro" id="IPR010390">
    <property type="entry name" value="ABC-2_transporter-like"/>
</dbReference>
<feature type="transmembrane region" description="Helical" evidence="1">
    <location>
        <begin position="35"/>
        <end position="53"/>
    </location>
</feature>
<dbReference type="RefSeq" id="WP_314805311.1">
    <property type="nucleotide sequence ID" value="NZ_CP130319.1"/>
</dbReference>
<dbReference type="PANTHER" id="PTHR36833">
    <property type="entry name" value="SLR0610 PROTEIN-RELATED"/>
    <property type="match status" value="1"/>
</dbReference>
<feature type="transmembrane region" description="Helical" evidence="1">
    <location>
        <begin position="209"/>
        <end position="228"/>
    </location>
</feature>
<keyword evidence="1" id="KW-1133">Transmembrane helix</keyword>
<protein>
    <submittedName>
        <fullName evidence="2">ABC-2 family transporter protein</fullName>
    </submittedName>
</protein>
<dbReference type="Pfam" id="PF06182">
    <property type="entry name" value="ABC2_membrane_6"/>
    <property type="match status" value="1"/>
</dbReference>
<evidence type="ECO:0000313" key="3">
    <source>
        <dbReference type="Proteomes" id="UP001304650"/>
    </source>
</evidence>
<evidence type="ECO:0000313" key="2">
    <source>
        <dbReference type="EMBL" id="WNR46883.1"/>
    </source>
</evidence>
<accession>A0AA96LT79</accession>
<feature type="transmembrane region" description="Helical" evidence="1">
    <location>
        <begin position="118"/>
        <end position="138"/>
    </location>
</feature>
<dbReference type="PANTHER" id="PTHR36833:SF1">
    <property type="entry name" value="INTEGRAL MEMBRANE TRANSPORT PROTEIN"/>
    <property type="match status" value="1"/>
</dbReference>
<dbReference type="KEGG" id="proo:MJB10_12580"/>
<sequence length="240" mass="27445">MYFAKFIGFATDFIMIWLLVYRFQSVAGWNTYEIMLLYALNLVSYSFSAFFLFHPFTKLSSRIQSGEFDEILTKPLNPFLYLACREFSTGYLSNLTVAFSVLAFTFFKLQIPLSPANIGFLIVTVLGGSLIQGAAFILTNTPSFWIVKNNRLQSLLMGVPSNFVRYPITAYNKAIQIILTVVLPYAFISYYPAQFFLKKQETVLFPQTLQYMTLAVGGVLFFIAYQYWKLGLKHYNSTGS</sequence>
<name>A0AA96LT79_9BACL</name>
<dbReference type="EMBL" id="CP130319">
    <property type="protein sequence ID" value="WNR46883.1"/>
    <property type="molecule type" value="Genomic_DNA"/>
</dbReference>
<feature type="transmembrane region" description="Helical" evidence="1">
    <location>
        <begin position="91"/>
        <end position="111"/>
    </location>
</feature>
<evidence type="ECO:0000256" key="1">
    <source>
        <dbReference type="SAM" id="Phobius"/>
    </source>
</evidence>
<reference evidence="2" key="1">
    <citation type="submission" date="2022-02" db="EMBL/GenBank/DDBJ databases">
        <title>Paenibacillus sp. MBLB1832 Whole Genome Shotgun Sequencing.</title>
        <authorList>
            <person name="Hwang C.Y."/>
            <person name="Cho E.-S."/>
            <person name="Seo M.-J."/>
        </authorList>
    </citation>
    <scope>NUCLEOTIDE SEQUENCE</scope>
    <source>
        <strain evidence="2">MBLB1832</strain>
    </source>
</reference>
<feature type="transmembrane region" description="Helical" evidence="1">
    <location>
        <begin position="174"/>
        <end position="197"/>
    </location>
</feature>
<feature type="transmembrane region" description="Helical" evidence="1">
    <location>
        <begin position="6"/>
        <end position="23"/>
    </location>
</feature>
<organism evidence="2 3">
    <name type="scientific">Paenibacillus roseopurpureus</name>
    <dbReference type="NCBI Taxonomy" id="2918901"/>
    <lineage>
        <taxon>Bacteria</taxon>
        <taxon>Bacillati</taxon>
        <taxon>Bacillota</taxon>
        <taxon>Bacilli</taxon>
        <taxon>Bacillales</taxon>
        <taxon>Paenibacillaceae</taxon>
        <taxon>Paenibacillus</taxon>
    </lineage>
</organism>